<evidence type="ECO:0000313" key="2">
    <source>
        <dbReference type="EMBL" id="KAJ8906745.1"/>
    </source>
</evidence>
<protein>
    <submittedName>
        <fullName evidence="2">Uncharacterized protein</fullName>
    </submittedName>
</protein>
<feature type="region of interest" description="Disordered" evidence="1">
    <location>
        <begin position="32"/>
        <end position="74"/>
    </location>
</feature>
<proteinExistence type="predicted"/>
<sequence>MARTREIGWSSLLVELEDGSFDVDQDDVVERSHESGLEHSFESSRGKVEPKFHREVGLQDSANSDDVNSRSKAHDPKEGFVWLSVVKENDEHPGDNVISYGINRKEKDVMRVSRAVQSFGVSAAEPHYECEQCHKVFRKR</sequence>
<name>A0AAV8UWA3_9RHOD</name>
<dbReference type="Proteomes" id="UP001157974">
    <property type="component" value="Unassembled WGS sequence"/>
</dbReference>
<keyword evidence="3" id="KW-1185">Reference proteome</keyword>
<evidence type="ECO:0000313" key="3">
    <source>
        <dbReference type="Proteomes" id="UP001157974"/>
    </source>
</evidence>
<dbReference type="EMBL" id="JAMWBK010000003">
    <property type="protein sequence ID" value="KAJ8906745.1"/>
    <property type="molecule type" value="Genomic_DNA"/>
</dbReference>
<evidence type="ECO:0000256" key="1">
    <source>
        <dbReference type="SAM" id="MobiDB-lite"/>
    </source>
</evidence>
<reference evidence="2 3" key="1">
    <citation type="journal article" date="2023" name="Nat. Commun.">
        <title>Origin of minicircular mitochondrial genomes in red algae.</title>
        <authorList>
            <person name="Lee Y."/>
            <person name="Cho C.H."/>
            <person name="Lee Y.M."/>
            <person name="Park S.I."/>
            <person name="Yang J.H."/>
            <person name="West J.A."/>
            <person name="Bhattacharya D."/>
            <person name="Yoon H.S."/>
        </authorList>
    </citation>
    <scope>NUCLEOTIDE SEQUENCE [LARGE SCALE GENOMIC DNA]</scope>
    <source>
        <strain evidence="2 3">CCMP1338</strain>
        <tissue evidence="2">Whole cell</tissue>
    </source>
</reference>
<comment type="caution">
    <text evidence="2">The sequence shown here is derived from an EMBL/GenBank/DDBJ whole genome shotgun (WGS) entry which is preliminary data.</text>
</comment>
<gene>
    <name evidence="2" type="ORF">NDN08_003234</name>
</gene>
<organism evidence="2 3">
    <name type="scientific">Rhodosorus marinus</name>
    <dbReference type="NCBI Taxonomy" id="101924"/>
    <lineage>
        <taxon>Eukaryota</taxon>
        <taxon>Rhodophyta</taxon>
        <taxon>Stylonematophyceae</taxon>
        <taxon>Stylonematales</taxon>
        <taxon>Stylonemataceae</taxon>
        <taxon>Rhodosorus</taxon>
    </lineage>
</organism>
<accession>A0AAV8UWA3</accession>
<feature type="compositionally biased region" description="Basic and acidic residues" evidence="1">
    <location>
        <begin position="32"/>
        <end position="57"/>
    </location>
</feature>
<dbReference type="AlphaFoldDB" id="A0AAV8UWA3"/>